<feature type="chain" id="PRO_5038031750" description="Integral membrane protein" evidence="2">
    <location>
        <begin position="26"/>
        <end position="110"/>
    </location>
</feature>
<dbReference type="Gene3D" id="3.10.450.160">
    <property type="entry name" value="inner membrane protein cigr"/>
    <property type="match status" value="1"/>
</dbReference>
<evidence type="ECO:0000256" key="1">
    <source>
        <dbReference type="SAM" id="MobiDB-lite"/>
    </source>
</evidence>
<organism evidence="3 4">
    <name type="scientific">Pseudorhizobium pelagicum</name>
    <dbReference type="NCBI Taxonomy" id="1509405"/>
    <lineage>
        <taxon>Bacteria</taxon>
        <taxon>Pseudomonadati</taxon>
        <taxon>Pseudomonadota</taxon>
        <taxon>Alphaproteobacteria</taxon>
        <taxon>Hyphomicrobiales</taxon>
        <taxon>Rhizobiaceae</taxon>
        <taxon>Rhizobium/Agrobacterium group</taxon>
        <taxon>Pseudorhizobium</taxon>
    </lineage>
</organism>
<dbReference type="EMBL" id="JOKJ01000010">
    <property type="protein sequence ID" value="KEQ08311.1"/>
    <property type="molecule type" value="Genomic_DNA"/>
</dbReference>
<comment type="caution">
    <text evidence="3">The sequence shown here is derived from an EMBL/GenBank/DDBJ whole genome shotgun (WGS) entry which is preliminary data.</text>
</comment>
<feature type="region of interest" description="Disordered" evidence="1">
    <location>
        <begin position="23"/>
        <end position="67"/>
    </location>
</feature>
<name>A0A922NZU3_9HYPH</name>
<feature type="signal peptide" evidence="2">
    <location>
        <begin position="1"/>
        <end position="25"/>
    </location>
</feature>
<accession>A0A922NZU3</accession>
<reference evidence="3 4" key="1">
    <citation type="submission" date="2014-06" db="EMBL/GenBank/DDBJ databases">
        <title>Rhizobium pelagicum/R2-400B4.</title>
        <authorList>
            <person name="Kimes N.E."/>
            <person name="Lopez-Perez M."/>
        </authorList>
    </citation>
    <scope>NUCLEOTIDE SEQUENCE [LARGE SCALE GENOMIC DNA]</scope>
    <source>
        <strain evidence="3 4">R2-400B4</strain>
    </source>
</reference>
<evidence type="ECO:0008006" key="5">
    <source>
        <dbReference type="Google" id="ProtNLM"/>
    </source>
</evidence>
<proteinExistence type="predicted"/>
<evidence type="ECO:0000313" key="3">
    <source>
        <dbReference type="EMBL" id="KEQ08311.1"/>
    </source>
</evidence>
<dbReference type="RefSeq" id="WP_037160966.1">
    <property type="nucleotide sequence ID" value="NZ_CAJXID010000001.1"/>
</dbReference>
<feature type="compositionally biased region" description="Polar residues" evidence="1">
    <location>
        <begin position="35"/>
        <end position="46"/>
    </location>
</feature>
<dbReference type="InterPro" id="IPR024572">
    <property type="entry name" value="RcnB"/>
</dbReference>
<dbReference type="OrthoDB" id="9808839at2"/>
<gene>
    <name evidence="3" type="ORF">GV68_03265</name>
</gene>
<dbReference type="Pfam" id="PF11776">
    <property type="entry name" value="RcnB"/>
    <property type="match status" value="1"/>
</dbReference>
<protein>
    <recommendedName>
        <fullName evidence="5">Integral membrane protein</fullName>
    </recommendedName>
</protein>
<evidence type="ECO:0000313" key="4">
    <source>
        <dbReference type="Proteomes" id="UP000052167"/>
    </source>
</evidence>
<evidence type="ECO:0000256" key="2">
    <source>
        <dbReference type="SAM" id="SignalP"/>
    </source>
</evidence>
<sequence>MNLFRRSLAAAVALSFVVAPLAAQAQSRDADRKPTYQSSQKHQAQKPSGKKNQWARGQKVSDWKRRPQVKDYKRYGLRAPGRGQQWVKVDNDYLLVTLATGVIIGLANGR</sequence>
<dbReference type="AlphaFoldDB" id="A0A922NZU3"/>
<keyword evidence="2" id="KW-0732">Signal</keyword>
<keyword evidence="4" id="KW-1185">Reference proteome</keyword>
<dbReference type="Proteomes" id="UP000052167">
    <property type="component" value="Unassembled WGS sequence"/>
</dbReference>